<evidence type="ECO:0000256" key="3">
    <source>
        <dbReference type="ARBA" id="ARBA00022448"/>
    </source>
</evidence>
<feature type="transmembrane region" description="Helical" evidence="9">
    <location>
        <begin position="181"/>
        <end position="203"/>
    </location>
</feature>
<dbReference type="STRING" id="84521.SAMN04487994_100317"/>
<evidence type="ECO:0000313" key="11">
    <source>
        <dbReference type="EMBL" id="PMC59058.1"/>
    </source>
</evidence>
<dbReference type="PANTHER" id="PTHR30614">
    <property type="entry name" value="MEMBRANE COMPONENT OF AMINO ACID ABC TRANSPORTER"/>
    <property type="match status" value="1"/>
</dbReference>
<dbReference type="GO" id="GO:0043190">
    <property type="term" value="C:ATP-binding cassette (ABC) transporter complex"/>
    <property type="evidence" value="ECO:0007669"/>
    <property type="project" value="InterPro"/>
</dbReference>
<evidence type="ECO:0000256" key="4">
    <source>
        <dbReference type="ARBA" id="ARBA00022475"/>
    </source>
</evidence>
<dbReference type="Gene3D" id="1.10.3720.10">
    <property type="entry name" value="MetI-like"/>
    <property type="match status" value="1"/>
</dbReference>
<dbReference type="NCBIfam" id="TIGR01726">
    <property type="entry name" value="HEQRo_perm_3TM"/>
    <property type="match status" value="1"/>
</dbReference>
<feature type="transmembrane region" description="Helical" evidence="9">
    <location>
        <begin position="60"/>
        <end position="81"/>
    </location>
</feature>
<dbReference type="Proteomes" id="UP000235682">
    <property type="component" value="Unassembled WGS sequence"/>
</dbReference>
<evidence type="ECO:0000259" key="10">
    <source>
        <dbReference type="PROSITE" id="PS50928"/>
    </source>
</evidence>
<keyword evidence="4" id="KW-1003">Cell membrane</keyword>
<dbReference type="GO" id="GO:0006865">
    <property type="term" value="P:amino acid transport"/>
    <property type="evidence" value="ECO:0007669"/>
    <property type="project" value="UniProtKB-KW"/>
</dbReference>
<keyword evidence="6" id="KW-0029">Amino-acid transport</keyword>
<dbReference type="InterPro" id="IPR000515">
    <property type="entry name" value="MetI-like"/>
</dbReference>
<evidence type="ECO:0000256" key="6">
    <source>
        <dbReference type="ARBA" id="ARBA00022970"/>
    </source>
</evidence>
<proteinExistence type="inferred from homology"/>
<dbReference type="GO" id="GO:0022857">
    <property type="term" value="F:transmembrane transporter activity"/>
    <property type="evidence" value="ECO:0007669"/>
    <property type="project" value="InterPro"/>
</dbReference>
<sequence>MEIIIDYLPLFLKGAGYTLALSFCVVLLALPFGALMALMRLSNNKFLNGFSRGYVELIRGTPLLVQVYIVYFGLPMLGIVLPDFLTAVLAVTINSVAYICEIVRSGLQSIDKGQTEAARALGLSSNKTLVKVVIPQAIRNILPAIGNEFAVLIKETSIVSVLGIKDLMFASDTVRGATYTVFTPLLFTALIYFVMTFVISTLVHKFEHYLSRVD</sequence>
<feature type="transmembrane region" description="Helical" evidence="9">
    <location>
        <begin position="17"/>
        <end position="39"/>
    </location>
</feature>
<evidence type="ECO:0000256" key="1">
    <source>
        <dbReference type="ARBA" id="ARBA00004651"/>
    </source>
</evidence>
<evidence type="ECO:0000256" key="7">
    <source>
        <dbReference type="ARBA" id="ARBA00022989"/>
    </source>
</evidence>
<reference evidence="11 12" key="1">
    <citation type="submission" date="2017-09" db="EMBL/GenBank/DDBJ databases">
        <title>Bacterial strain isolated from the female urinary microbiota.</title>
        <authorList>
            <person name="Thomas-White K."/>
            <person name="Kumar N."/>
            <person name="Forster S."/>
            <person name="Putonti C."/>
            <person name="Lawley T."/>
            <person name="Wolfe A.J."/>
        </authorList>
    </citation>
    <scope>NUCLEOTIDE SEQUENCE [LARGE SCALE GENOMIC DNA]</scope>
    <source>
        <strain evidence="11 12">UMB0852</strain>
    </source>
</reference>
<dbReference type="RefSeq" id="WP_092083960.1">
    <property type="nucleotide sequence ID" value="NZ_FNEL01000003.1"/>
</dbReference>
<dbReference type="PANTHER" id="PTHR30614:SF20">
    <property type="entry name" value="GLUTAMINE TRANSPORT SYSTEM PERMEASE PROTEIN GLNP"/>
    <property type="match status" value="1"/>
</dbReference>
<dbReference type="CDD" id="cd06261">
    <property type="entry name" value="TM_PBP2"/>
    <property type="match status" value="1"/>
</dbReference>
<evidence type="ECO:0000256" key="9">
    <source>
        <dbReference type="RuleBase" id="RU363032"/>
    </source>
</evidence>
<evidence type="ECO:0000256" key="8">
    <source>
        <dbReference type="ARBA" id="ARBA00023136"/>
    </source>
</evidence>
<protein>
    <submittedName>
        <fullName evidence="11">Amino acid ABC transporter permease</fullName>
    </submittedName>
</protein>
<keyword evidence="5 9" id="KW-0812">Transmembrane</keyword>
<dbReference type="OrthoDB" id="9774451at2"/>
<comment type="subcellular location">
    <subcellularLocation>
        <location evidence="1 9">Cell membrane</location>
        <topology evidence="1 9">Multi-pass membrane protein</topology>
    </subcellularLocation>
</comment>
<keyword evidence="7 9" id="KW-1133">Transmembrane helix</keyword>
<dbReference type="PROSITE" id="PS50928">
    <property type="entry name" value="ABC_TM1"/>
    <property type="match status" value="1"/>
</dbReference>
<dbReference type="Pfam" id="PF00528">
    <property type="entry name" value="BPD_transp_1"/>
    <property type="match status" value="1"/>
</dbReference>
<evidence type="ECO:0000313" key="12">
    <source>
        <dbReference type="Proteomes" id="UP000235682"/>
    </source>
</evidence>
<dbReference type="SUPFAM" id="SSF161098">
    <property type="entry name" value="MetI-like"/>
    <property type="match status" value="1"/>
</dbReference>
<gene>
    <name evidence="11" type="ORF">CJ205_00925</name>
</gene>
<keyword evidence="8 9" id="KW-0472">Membrane</keyword>
<organism evidence="11 12">
    <name type="scientific">Dolosicoccus paucivorans</name>
    <dbReference type="NCBI Taxonomy" id="84521"/>
    <lineage>
        <taxon>Bacteria</taxon>
        <taxon>Bacillati</taxon>
        <taxon>Bacillota</taxon>
        <taxon>Bacilli</taxon>
        <taxon>Lactobacillales</taxon>
        <taxon>Aerococcaceae</taxon>
        <taxon>Dolosicoccus</taxon>
    </lineage>
</organism>
<comment type="similarity">
    <text evidence="2">Belongs to the binding-protein-dependent transport system permease family. HisMQ subfamily.</text>
</comment>
<comment type="caution">
    <text evidence="11">The sequence shown here is derived from an EMBL/GenBank/DDBJ whole genome shotgun (WGS) entry which is preliminary data.</text>
</comment>
<feature type="domain" description="ABC transmembrane type-1" evidence="10">
    <location>
        <begin position="15"/>
        <end position="203"/>
    </location>
</feature>
<dbReference type="InterPro" id="IPR043429">
    <property type="entry name" value="ArtM/GltK/GlnP/TcyL/YhdX-like"/>
</dbReference>
<name>A0A1G8J2R6_9LACT</name>
<keyword evidence="12" id="KW-1185">Reference proteome</keyword>
<dbReference type="AlphaFoldDB" id="A0A1G8J2R6"/>
<dbReference type="EMBL" id="PNHE01000002">
    <property type="protein sequence ID" value="PMC59058.1"/>
    <property type="molecule type" value="Genomic_DNA"/>
</dbReference>
<dbReference type="InterPro" id="IPR010065">
    <property type="entry name" value="AA_ABC_transptr_permease_3TM"/>
</dbReference>
<evidence type="ECO:0000256" key="2">
    <source>
        <dbReference type="ARBA" id="ARBA00010072"/>
    </source>
</evidence>
<evidence type="ECO:0000256" key="5">
    <source>
        <dbReference type="ARBA" id="ARBA00022692"/>
    </source>
</evidence>
<accession>A0A1G8J2R6</accession>
<keyword evidence="3 9" id="KW-0813">Transport</keyword>
<dbReference type="FunFam" id="1.10.3720.10:FF:000033">
    <property type="entry name" value="Polar amino acid ABC transporter permease"/>
    <property type="match status" value="1"/>
</dbReference>
<dbReference type="InterPro" id="IPR035906">
    <property type="entry name" value="MetI-like_sf"/>
</dbReference>